<evidence type="ECO:0000256" key="4">
    <source>
        <dbReference type="ARBA" id="ARBA00022980"/>
    </source>
</evidence>
<feature type="domain" description="Ribosomal protein L9" evidence="9">
    <location>
        <begin position="1"/>
        <end position="44"/>
    </location>
</feature>
<accession>A0A9E2KVZ3</accession>
<evidence type="ECO:0000313" key="12">
    <source>
        <dbReference type="Proteomes" id="UP000824247"/>
    </source>
</evidence>
<dbReference type="Pfam" id="PF03948">
    <property type="entry name" value="Ribosomal_L9_C"/>
    <property type="match status" value="1"/>
</dbReference>
<name>A0A9E2KVZ3_9BACT</name>
<dbReference type="InterPro" id="IPR036935">
    <property type="entry name" value="Ribosomal_bL9_N_sf"/>
</dbReference>
<dbReference type="PANTHER" id="PTHR21368">
    <property type="entry name" value="50S RIBOSOMAL PROTEIN L9"/>
    <property type="match status" value="1"/>
</dbReference>
<dbReference type="InterPro" id="IPR009027">
    <property type="entry name" value="Ribosomal_bL9/RNase_H1_N"/>
</dbReference>
<evidence type="ECO:0000256" key="2">
    <source>
        <dbReference type="ARBA" id="ARBA00022730"/>
    </source>
</evidence>
<dbReference type="GO" id="GO:0005840">
    <property type="term" value="C:ribosome"/>
    <property type="evidence" value="ECO:0007669"/>
    <property type="project" value="UniProtKB-KW"/>
</dbReference>
<protein>
    <recommendedName>
        <fullName evidence="6 7">Large ribosomal subunit protein bL9</fullName>
    </recommendedName>
</protein>
<dbReference type="GO" id="GO:0019843">
    <property type="term" value="F:rRNA binding"/>
    <property type="evidence" value="ECO:0007669"/>
    <property type="project" value="UniProtKB-UniRule"/>
</dbReference>
<sequence length="147" mass="16846">MKIILLEDVKNLGKKNDIVEVSDGYAKNFLIKSKLAVGIDNSSLSKRQQNLDLIKYNNELEIANAKSLKEKLEKLNLNFELKSNHGNVFGHISNKAILEAINKHEKLIDKHMFDQSYKLTIGNSQIRINLYKKEVYAIVNVHVKEIL</sequence>
<dbReference type="Gene3D" id="3.40.5.10">
    <property type="entry name" value="Ribosomal protein L9, N-terminal domain"/>
    <property type="match status" value="1"/>
</dbReference>
<dbReference type="GO" id="GO:1990904">
    <property type="term" value="C:ribonucleoprotein complex"/>
    <property type="evidence" value="ECO:0007669"/>
    <property type="project" value="UniProtKB-KW"/>
</dbReference>
<gene>
    <name evidence="7 11" type="primary">rplI</name>
    <name evidence="11" type="ORF">H9897_00050</name>
</gene>
<evidence type="ECO:0000256" key="6">
    <source>
        <dbReference type="ARBA" id="ARBA00035292"/>
    </source>
</evidence>
<dbReference type="InterPro" id="IPR036791">
    <property type="entry name" value="Ribosomal_bL9_C_sf"/>
</dbReference>
<dbReference type="SUPFAM" id="SSF55653">
    <property type="entry name" value="Ribosomal protein L9 C-domain"/>
    <property type="match status" value="1"/>
</dbReference>
<evidence type="ECO:0000259" key="10">
    <source>
        <dbReference type="Pfam" id="PF03948"/>
    </source>
</evidence>
<dbReference type="NCBIfam" id="TIGR00158">
    <property type="entry name" value="L9"/>
    <property type="match status" value="1"/>
</dbReference>
<reference evidence="11" key="1">
    <citation type="journal article" date="2021" name="PeerJ">
        <title>Extensive microbial diversity within the chicken gut microbiome revealed by metagenomics and culture.</title>
        <authorList>
            <person name="Gilroy R."/>
            <person name="Ravi A."/>
            <person name="Getino M."/>
            <person name="Pursley I."/>
            <person name="Horton D.L."/>
            <person name="Alikhan N.F."/>
            <person name="Baker D."/>
            <person name="Gharbi K."/>
            <person name="Hall N."/>
            <person name="Watson M."/>
            <person name="Adriaenssens E.M."/>
            <person name="Foster-Nyarko E."/>
            <person name="Jarju S."/>
            <person name="Secka A."/>
            <person name="Antonio M."/>
            <person name="Oren A."/>
            <person name="Chaudhuri R.R."/>
            <person name="La Ragione R."/>
            <person name="Hildebrand F."/>
            <person name="Pallen M.J."/>
        </authorList>
    </citation>
    <scope>NUCLEOTIDE SEQUENCE</scope>
    <source>
        <strain evidence="11">A5-1222</strain>
    </source>
</reference>
<dbReference type="InterPro" id="IPR000244">
    <property type="entry name" value="Ribosomal_bL9"/>
</dbReference>
<reference evidence="11" key="2">
    <citation type="submission" date="2021-04" db="EMBL/GenBank/DDBJ databases">
        <authorList>
            <person name="Gilroy R."/>
        </authorList>
    </citation>
    <scope>NUCLEOTIDE SEQUENCE</scope>
    <source>
        <strain evidence="11">A5-1222</strain>
    </source>
</reference>
<feature type="coiled-coil region" evidence="8">
    <location>
        <begin position="46"/>
        <end position="85"/>
    </location>
</feature>
<dbReference type="Pfam" id="PF01281">
    <property type="entry name" value="Ribosomal_L9_N"/>
    <property type="match status" value="1"/>
</dbReference>
<dbReference type="Proteomes" id="UP000824247">
    <property type="component" value="Unassembled WGS sequence"/>
</dbReference>
<comment type="function">
    <text evidence="7">Binds to the 23S rRNA.</text>
</comment>
<dbReference type="EMBL" id="JAHLFM010000001">
    <property type="protein sequence ID" value="MBU3830542.1"/>
    <property type="molecule type" value="Genomic_DNA"/>
</dbReference>
<evidence type="ECO:0000256" key="8">
    <source>
        <dbReference type="SAM" id="Coils"/>
    </source>
</evidence>
<dbReference type="InterPro" id="IPR020070">
    <property type="entry name" value="Ribosomal_bL9_N"/>
</dbReference>
<dbReference type="GO" id="GO:0006412">
    <property type="term" value="P:translation"/>
    <property type="evidence" value="ECO:0007669"/>
    <property type="project" value="UniProtKB-UniRule"/>
</dbReference>
<comment type="similarity">
    <text evidence="1 7">Belongs to the bacterial ribosomal protein bL9 family.</text>
</comment>
<comment type="caution">
    <text evidence="11">The sequence shown here is derived from an EMBL/GenBank/DDBJ whole genome shotgun (WGS) entry which is preliminary data.</text>
</comment>
<dbReference type="AlphaFoldDB" id="A0A9E2KVZ3"/>
<proteinExistence type="inferred from homology"/>
<keyword evidence="4 7" id="KW-0689">Ribosomal protein</keyword>
<keyword evidence="2 7" id="KW-0699">rRNA-binding</keyword>
<dbReference type="GO" id="GO:0003735">
    <property type="term" value="F:structural constituent of ribosome"/>
    <property type="evidence" value="ECO:0007669"/>
    <property type="project" value="InterPro"/>
</dbReference>
<evidence type="ECO:0000256" key="1">
    <source>
        <dbReference type="ARBA" id="ARBA00010605"/>
    </source>
</evidence>
<organism evidence="11 12">
    <name type="scientific">Candidatus Ureaplasma intestinipullorum</name>
    <dbReference type="NCBI Taxonomy" id="2838770"/>
    <lineage>
        <taxon>Bacteria</taxon>
        <taxon>Bacillati</taxon>
        <taxon>Mycoplasmatota</taxon>
        <taxon>Mycoplasmoidales</taxon>
        <taxon>Mycoplasmoidaceae</taxon>
        <taxon>Ureaplasma</taxon>
    </lineage>
</organism>
<dbReference type="HAMAP" id="MF_00503">
    <property type="entry name" value="Ribosomal_bL9"/>
    <property type="match status" value="1"/>
</dbReference>
<dbReference type="InterPro" id="IPR020594">
    <property type="entry name" value="Ribosomal_bL9_bac/chp"/>
</dbReference>
<evidence type="ECO:0000313" key="11">
    <source>
        <dbReference type="EMBL" id="MBU3830542.1"/>
    </source>
</evidence>
<feature type="domain" description="Large ribosomal subunit protein bL9 C-terminal" evidence="10">
    <location>
        <begin position="64"/>
        <end position="144"/>
    </location>
</feature>
<evidence type="ECO:0000256" key="5">
    <source>
        <dbReference type="ARBA" id="ARBA00023274"/>
    </source>
</evidence>
<keyword evidence="5 7" id="KW-0687">Ribonucleoprotein</keyword>
<keyword evidence="8" id="KW-0175">Coiled coil</keyword>
<keyword evidence="3 7" id="KW-0694">RNA-binding</keyword>
<dbReference type="SUPFAM" id="SSF55658">
    <property type="entry name" value="L9 N-domain-like"/>
    <property type="match status" value="1"/>
</dbReference>
<dbReference type="Gene3D" id="3.10.430.100">
    <property type="entry name" value="Ribosomal protein L9, C-terminal domain"/>
    <property type="match status" value="1"/>
</dbReference>
<evidence type="ECO:0000256" key="3">
    <source>
        <dbReference type="ARBA" id="ARBA00022884"/>
    </source>
</evidence>
<dbReference type="InterPro" id="IPR020069">
    <property type="entry name" value="Ribosomal_bL9_C"/>
</dbReference>
<evidence type="ECO:0000256" key="7">
    <source>
        <dbReference type="HAMAP-Rule" id="MF_00503"/>
    </source>
</evidence>
<evidence type="ECO:0000259" key="9">
    <source>
        <dbReference type="Pfam" id="PF01281"/>
    </source>
</evidence>